<evidence type="ECO:0000313" key="6">
    <source>
        <dbReference type="EMBL" id="AWL07295.1"/>
    </source>
</evidence>
<proteinExistence type="inferred from homology"/>
<dbReference type="PANTHER" id="PTHR22925">
    <property type="entry name" value="GLYCOSYL HYDROLASE 43 FAMILY MEMBER"/>
    <property type="match status" value="1"/>
</dbReference>
<dbReference type="KEGG" id="mtim:DIR46_24610"/>
<dbReference type="OrthoDB" id="9806701at2"/>
<evidence type="ECO:0000256" key="1">
    <source>
        <dbReference type="ARBA" id="ARBA00009865"/>
    </source>
</evidence>
<evidence type="ECO:0000256" key="4">
    <source>
        <dbReference type="RuleBase" id="RU361187"/>
    </source>
</evidence>
<dbReference type="Proteomes" id="UP000245820">
    <property type="component" value="Chromosome"/>
</dbReference>
<dbReference type="Gene3D" id="2.60.120.260">
    <property type="entry name" value="Galactose-binding domain-like"/>
    <property type="match status" value="1"/>
</dbReference>
<sequence>MIAYFRRGGRCACLALVLALAGATQQASAAQTTIRNGTFWKDTAGTPIYSQGGGILRVGAKYYWYGVKYAEAVSYANAPGRALDQPHFSAVTAYSSTDLVNWTFEGDVFTPQGLGERYDPKAWLGRMGVVYHEATRKYVLLTQYSSKGTGGGVLFATSASPNGPFVFERLQAKIDNVATPTSGDQTVFTDDDGQPYLIFSSSGDRRQLYVAPLRPSDFLQVEAATNIHSAPAGGREGNAMFKHQGLYYFCSSDLHGWNASRSFYMTSPNITGPYTPERIIEGTEADFSHVSQNGFFIPVQGSAGATVLYAGDRWSNFAGNGHGYHVWAPLSFEGAEPRFNSLSEFTLDAARGTWVAGKGNNYLLNPGFEADRVRQTSLAGWVSSWTSIKGDAPLMNVLDGRTGRWALSLRHAGQTMGSAIQNVTLPNGRYTLRAWVKSSGGQRVARLYASGHGGAGIARSLPDKLAHWTEVTLPGIQVATGSVQIGVYSEGKDGDWLALDDFSLVRE</sequence>
<keyword evidence="7" id="KW-1185">Reference proteome</keyword>
<dbReference type="Pfam" id="PF04616">
    <property type="entry name" value="Glyco_hydro_43"/>
    <property type="match status" value="1"/>
</dbReference>
<dbReference type="SUPFAM" id="SSF75005">
    <property type="entry name" value="Arabinanase/levansucrase/invertase"/>
    <property type="match status" value="1"/>
</dbReference>
<comment type="similarity">
    <text evidence="1 4">Belongs to the glycosyl hydrolase 43 family.</text>
</comment>
<organism evidence="6 7">
    <name type="scientific">Massilia oculi</name>
    <dbReference type="NCBI Taxonomy" id="945844"/>
    <lineage>
        <taxon>Bacteria</taxon>
        <taxon>Pseudomonadati</taxon>
        <taxon>Pseudomonadota</taxon>
        <taxon>Betaproteobacteria</taxon>
        <taxon>Burkholderiales</taxon>
        <taxon>Oxalobacteraceae</taxon>
        <taxon>Telluria group</taxon>
        <taxon>Massilia</taxon>
    </lineage>
</organism>
<keyword evidence="5" id="KW-0732">Signal</keyword>
<keyword evidence="2 4" id="KW-0378">Hydrolase</keyword>
<dbReference type="GO" id="GO:0004553">
    <property type="term" value="F:hydrolase activity, hydrolyzing O-glycosyl compounds"/>
    <property type="evidence" value="ECO:0007669"/>
    <property type="project" value="InterPro"/>
</dbReference>
<feature type="chain" id="PRO_5015701989" evidence="5">
    <location>
        <begin position="30"/>
        <end position="507"/>
    </location>
</feature>
<dbReference type="InterPro" id="IPR023296">
    <property type="entry name" value="Glyco_hydro_beta-prop_sf"/>
</dbReference>
<evidence type="ECO:0000256" key="5">
    <source>
        <dbReference type="SAM" id="SignalP"/>
    </source>
</evidence>
<dbReference type="RefSeq" id="WP_109347582.1">
    <property type="nucleotide sequence ID" value="NZ_CP029343.1"/>
</dbReference>
<accession>A0A2S2DPJ9</accession>
<dbReference type="InterPro" id="IPR006710">
    <property type="entry name" value="Glyco_hydro_43"/>
</dbReference>
<dbReference type="EMBL" id="CP029343">
    <property type="protein sequence ID" value="AWL07295.1"/>
    <property type="molecule type" value="Genomic_DNA"/>
</dbReference>
<evidence type="ECO:0000313" key="7">
    <source>
        <dbReference type="Proteomes" id="UP000245820"/>
    </source>
</evidence>
<dbReference type="PANTHER" id="PTHR22925:SF3">
    <property type="entry name" value="GLYCOSYL HYDROLASE FAMILY PROTEIN 43"/>
    <property type="match status" value="1"/>
</dbReference>
<reference evidence="6 7" key="1">
    <citation type="submission" date="2018-05" db="EMBL/GenBank/DDBJ databases">
        <title>Complete genome sequence of Massilia oculi sp. nov. CCUG 43427T (=DSM 26321T), the type strain of M. oculi, and comparison with genome sequences of other Massilia strains.</title>
        <authorList>
            <person name="Zhu B."/>
        </authorList>
    </citation>
    <scope>NUCLEOTIDE SEQUENCE [LARGE SCALE GENOMIC DNA]</scope>
    <source>
        <strain evidence="6 7">CCUG 43427</strain>
    </source>
</reference>
<dbReference type="GO" id="GO:0005975">
    <property type="term" value="P:carbohydrate metabolic process"/>
    <property type="evidence" value="ECO:0007669"/>
    <property type="project" value="InterPro"/>
</dbReference>
<evidence type="ECO:0000256" key="2">
    <source>
        <dbReference type="ARBA" id="ARBA00022801"/>
    </source>
</evidence>
<feature type="signal peptide" evidence="5">
    <location>
        <begin position="1"/>
        <end position="29"/>
    </location>
</feature>
<dbReference type="Gene3D" id="2.115.10.20">
    <property type="entry name" value="Glycosyl hydrolase domain, family 43"/>
    <property type="match status" value="1"/>
</dbReference>
<gene>
    <name evidence="6" type="ORF">DIR46_24610</name>
</gene>
<evidence type="ECO:0000256" key="3">
    <source>
        <dbReference type="ARBA" id="ARBA00023295"/>
    </source>
</evidence>
<dbReference type="CDD" id="cd18823">
    <property type="entry name" value="GH43_RcAra43A-like"/>
    <property type="match status" value="1"/>
</dbReference>
<keyword evidence="3 4" id="KW-0326">Glycosidase</keyword>
<dbReference type="AlphaFoldDB" id="A0A2S2DPJ9"/>
<protein>
    <submittedName>
        <fullName evidence="6">Beta-xylosidase</fullName>
    </submittedName>
</protein>
<name>A0A2S2DPJ9_9BURK</name>